<sequence>MRRKEWLLLGGLTLAYAMIALYHLGSSSAPQSYWQPASAGDGFTVEFNDTLKLERMNSYGGVGENKFRVEFSTDNTHWSNPITIDQNYVKNFTWNVTNLDVTAKFARLTTENAGLMLQEMAFYPTGSDKPVPIQSVISNKGATEGIQNPIRAFDEQDKAVYTPGFMNGTYFDEIYHARTAYEYVHGIKPYETTHPPLGKLLISVGILLFGMDPFGWRIIGTLLGIAMIPILYVFARRLFGKQEYAFAAAFLMTFDFMHFTQTRIATIDVYGVFFIILMYYFMYRYYMLNFYLVPLKQTLVPLFWSGLFFGLGAASKWIAIYGGAGLALLFFLSLFERYREYHKAAIWLKNGIPKSKHKQAVNTDAQRKIVTTFPQLSLKTIAWCTLFFVIIPVILYAASFLPALMAHGETLSFKRLIQYQTSMYDYQTQLKATHPFSSEWYQWPFITRPLWYYAGQFLPTGLTSTIVAMGNPAIWWTGIAAVITSAFLAFKRKDRGMFVVLVAFASQYLPWIFVKRLTFIYHFFAMVPFLILCLVYVIQYGIEYRKWNKQLVYAYFAVVFLLFVMFYPALSGMEVSRHYVDTCLRWFSTWLF</sequence>
<dbReference type="PANTHER" id="PTHR10050">
    <property type="entry name" value="DOLICHYL-PHOSPHATE-MANNOSE--PROTEIN MANNOSYLTRANSFERASE"/>
    <property type="match status" value="1"/>
</dbReference>
<dbReference type="STRING" id="512399.A8709_08460"/>
<feature type="transmembrane region" description="Helical" evidence="1">
    <location>
        <begin position="551"/>
        <end position="570"/>
    </location>
</feature>
<dbReference type="UniPathway" id="UPA00378"/>
<dbReference type="InterPro" id="IPR038731">
    <property type="entry name" value="RgtA/B/C-like"/>
</dbReference>
<gene>
    <name evidence="4" type="ORF">A8709_08460</name>
</gene>
<feature type="transmembrane region" description="Helical" evidence="1">
    <location>
        <begin position="497"/>
        <end position="513"/>
    </location>
</feature>
<comment type="caution">
    <text evidence="4">The sequence shown here is derived from an EMBL/GenBank/DDBJ whole genome shotgun (WGS) entry which is preliminary data.</text>
</comment>
<dbReference type="GO" id="GO:0005886">
    <property type="term" value="C:plasma membrane"/>
    <property type="evidence" value="ECO:0007669"/>
    <property type="project" value="UniProtKB-SubCell"/>
</dbReference>
<proteinExistence type="inferred from homology"/>
<dbReference type="InterPro" id="IPR027005">
    <property type="entry name" value="PMT-like"/>
</dbReference>
<comment type="function">
    <text evidence="1">Protein O-mannosyltransferase that catalyzes the transfer of a single mannose residue from a polyprenol phospho-mannosyl lipidic donor to the hydroxyl group of selected serine and threonine residues in acceptor proteins.</text>
</comment>
<feature type="transmembrane region" description="Helical" evidence="1">
    <location>
        <begin position="317"/>
        <end position="335"/>
    </location>
</feature>
<dbReference type="Pfam" id="PF16192">
    <property type="entry name" value="PMT_4TMC"/>
    <property type="match status" value="1"/>
</dbReference>
<reference evidence="5" key="1">
    <citation type="submission" date="2016-05" db="EMBL/GenBank/DDBJ databases">
        <title>Paenibacillus oryzae. sp. nov., isolated from the rice root.</title>
        <authorList>
            <person name="Zhang J."/>
            <person name="Zhang X."/>
        </authorList>
    </citation>
    <scope>NUCLEOTIDE SEQUENCE [LARGE SCALE GENOMIC DNA]</scope>
    <source>
        <strain evidence="5">KCTC13222</strain>
    </source>
</reference>
<dbReference type="InterPro" id="IPR032421">
    <property type="entry name" value="PMT_4TMC"/>
</dbReference>
<keyword evidence="1" id="KW-0328">Glycosyltransferase</keyword>
<feature type="transmembrane region" description="Helical" evidence="1">
    <location>
        <begin position="381"/>
        <end position="405"/>
    </location>
</feature>
<name>A0A1C1A848_9BACL</name>
<feature type="transmembrane region" description="Helical" evidence="1">
    <location>
        <begin position="473"/>
        <end position="490"/>
    </location>
</feature>
<keyword evidence="5" id="KW-1185">Reference proteome</keyword>
<evidence type="ECO:0000313" key="5">
    <source>
        <dbReference type="Proteomes" id="UP000093309"/>
    </source>
</evidence>
<accession>A0A1C1A848</accession>
<comment type="subcellular location">
    <subcellularLocation>
        <location evidence="1">Cell membrane</location>
    </subcellularLocation>
</comment>
<feature type="transmembrane region" description="Helical" evidence="1">
    <location>
        <begin position="519"/>
        <end position="539"/>
    </location>
</feature>
<dbReference type="Proteomes" id="UP000093309">
    <property type="component" value="Unassembled WGS sequence"/>
</dbReference>
<dbReference type="Pfam" id="PF13231">
    <property type="entry name" value="PMT_2"/>
    <property type="match status" value="1"/>
</dbReference>
<feature type="transmembrane region" description="Helical" evidence="1">
    <location>
        <begin position="290"/>
        <end position="311"/>
    </location>
</feature>
<feature type="transmembrane region" description="Helical" evidence="1">
    <location>
        <begin position="267"/>
        <end position="283"/>
    </location>
</feature>
<dbReference type="GO" id="GO:0004169">
    <property type="term" value="F:dolichyl-phosphate-mannose-protein mannosyltransferase activity"/>
    <property type="evidence" value="ECO:0007669"/>
    <property type="project" value="UniProtKB-UniRule"/>
</dbReference>
<organism evidence="4 5">
    <name type="scientific">Paenibacillus pectinilyticus</name>
    <dbReference type="NCBI Taxonomy" id="512399"/>
    <lineage>
        <taxon>Bacteria</taxon>
        <taxon>Bacillati</taxon>
        <taxon>Bacillota</taxon>
        <taxon>Bacilli</taxon>
        <taxon>Bacillales</taxon>
        <taxon>Paenibacillaceae</taxon>
        <taxon>Paenibacillus</taxon>
    </lineage>
</organism>
<keyword evidence="1" id="KW-1133">Transmembrane helix</keyword>
<keyword evidence="1" id="KW-0812">Transmembrane</keyword>
<dbReference type="EMBL" id="LYPC01000010">
    <property type="protein sequence ID" value="OCT16787.1"/>
    <property type="molecule type" value="Genomic_DNA"/>
</dbReference>
<keyword evidence="1" id="KW-1003">Cell membrane</keyword>
<keyword evidence="1" id="KW-0472">Membrane</keyword>
<protein>
    <recommendedName>
        <fullName evidence="1">Polyprenol-phosphate-mannose--protein mannosyltransferase</fullName>
        <ecNumber evidence="1">2.4.1.-</ecNumber>
    </recommendedName>
</protein>
<evidence type="ECO:0000256" key="1">
    <source>
        <dbReference type="RuleBase" id="RU367007"/>
    </source>
</evidence>
<dbReference type="AlphaFoldDB" id="A0A1C1A848"/>
<keyword evidence="1" id="KW-0808">Transferase</keyword>
<feature type="domain" description="Protein O-mannosyl-transferase C-terminal four TM" evidence="3">
    <location>
        <begin position="413"/>
        <end position="590"/>
    </location>
</feature>
<evidence type="ECO:0000259" key="2">
    <source>
        <dbReference type="Pfam" id="PF13231"/>
    </source>
</evidence>
<dbReference type="EC" id="2.4.1.-" evidence="1"/>
<feature type="domain" description="Glycosyltransferase RgtA/B/C/D-like" evidence="2">
    <location>
        <begin position="194"/>
        <end position="336"/>
    </location>
</feature>
<comment type="pathway">
    <text evidence="1">Protein modification; protein glycosylation.</text>
</comment>
<evidence type="ECO:0000313" key="4">
    <source>
        <dbReference type="EMBL" id="OCT16787.1"/>
    </source>
</evidence>
<dbReference type="Gene3D" id="2.60.120.260">
    <property type="entry name" value="Galactose-binding domain-like"/>
    <property type="match status" value="1"/>
</dbReference>
<comment type="similarity">
    <text evidence="1">Belongs to the glycosyltransferase 39 family.</text>
</comment>
<feature type="transmembrane region" description="Helical" evidence="1">
    <location>
        <begin position="214"/>
        <end position="235"/>
    </location>
</feature>
<evidence type="ECO:0000259" key="3">
    <source>
        <dbReference type="Pfam" id="PF16192"/>
    </source>
</evidence>
<feature type="transmembrane region" description="Helical" evidence="1">
    <location>
        <begin position="244"/>
        <end position="261"/>
    </location>
</feature>